<evidence type="ECO:0000313" key="3">
    <source>
        <dbReference type="EMBL" id="KAG2260493.1"/>
    </source>
</evidence>
<keyword evidence="2" id="KW-0812">Transmembrane</keyword>
<sequence>MPEKTRRLMDLTATFFTAVVFLASPVIINAARSPVEKLNEDPIKCTPCIQNSPPPPPPSCPSPPPPSPPPPSSPPPPPSPPPPTSPPPPKMSYCPPPPKQESYLSPPPPPSSYEYASPPPGDLYPVDHDFGGAAAGEMFTTFIFIALGVIGFMVL</sequence>
<keyword evidence="2" id="KW-1133">Transmembrane helix</keyword>
<dbReference type="AlphaFoldDB" id="A0A8X7Q1Y1"/>
<dbReference type="PANTHER" id="PTHR35094:SF5">
    <property type="entry name" value="GENOME ASSEMBLY, CHROMOSOME: A09"/>
    <property type="match status" value="1"/>
</dbReference>
<evidence type="ECO:0000313" key="4">
    <source>
        <dbReference type="Proteomes" id="UP000886595"/>
    </source>
</evidence>
<dbReference type="OrthoDB" id="1110337at2759"/>
<dbReference type="PANTHER" id="PTHR35094">
    <property type="entry name" value="LEUCINE-RICH REPEAT EXTENSIN-LIKE PROTEIN 2"/>
    <property type="match status" value="1"/>
</dbReference>
<dbReference type="Proteomes" id="UP000886595">
    <property type="component" value="Unassembled WGS sequence"/>
</dbReference>
<dbReference type="EMBL" id="JAAMPC010000015">
    <property type="protein sequence ID" value="KAG2260493.1"/>
    <property type="molecule type" value="Genomic_DNA"/>
</dbReference>
<dbReference type="PRINTS" id="PR01217">
    <property type="entry name" value="PRICHEXTENSN"/>
</dbReference>
<reference evidence="3 4" key="1">
    <citation type="submission" date="2020-02" db="EMBL/GenBank/DDBJ databases">
        <authorList>
            <person name="Ma Q."/>
            <person name="Huang Y."/>
            <person name="Song X."/>
            <person name="Pei D."/>
        </authorList>
    </citation>
    <scope>NUCLEOTIDE SEQUENCE [LARGE SCALE GENOMIC DNA]</scope>
    <source>
        <strain evidence="3">Sxm20200214</strain>
        <tissue evidence="3">Leaf</tissue>
    </source>
</reference>
<protein>
    <submittedName>
        <fullName evidence="3">Uncharacterized protein</fullName>
    </submittedName>
</protein>
<keyword evidence="2" id="KW-0472">Membrane</keyword>
<keyword evidence="4" id="KW-1185">Reference proteome</keyword>
<proteinExistence type="predicted"/>
<comment type="caution">
    <text evidence="3">The sequence shown here is derived from an EMBL/GenBank/DDBJ whole genome shotgun (WGS) entry which is preliminary data.</text>
</comment>
<evidence type="ECO:0000256" key="2">
    <source>
        <dbReference type="SAM" id="Phobius"/>
    </source>
</evidence>
<feature type="compositionally biased region" description="Pro residues" evidence="1">
    <location>
        <begin position="52"/>
        <end position="122"/>
    </location>
</feature>
<organism evidence="3 4">
    <name type="scientific">Brassica carinata</name>
    <name type="common">Ethiopian mustard</name>
    <name type="synonym">Abyssinian cabbage</name>
    <dbReference type="NCBI Taxonomy" id="52824"/>
    <lineage>
        <taxon>Eukaryota</taxon>
        <taxon>Viridiplantae</taxon>
        <taxon>Streptophyta</taxon>
        <taxon>Embryophyta</taxon>
        <taxon>Tracheophyta</taxon>
        <taxon>Spermatophyta</taxon>
        <taxon>Magnoliopsida</taxon>
        <taxon>eudicotyledons</taxon>
        <taxon>Gunneridae</taxon>
        <taxon>Pentapetalae</taxon>
        <taxon>rosids</taxon>
        <taxon>malvids</taxon>
        <taxon>Brassicales</taxon>
        <taxon>Brassicaceae</taxon>
        <taxon>Brassiceae</taxon>
        <taxon>Brassica</taxon>
    </lineage>
</organism>
<gene>
    <name evidence="3" type="ORF">Bca52824_079787</name>
</gene>
<accession>A0A8X7Q1Y1</accession>
<name>A0A8X7Q1Y1_BRACI</name>
<feature type="transmembrane region" description="Helical" evidence="2">
    <location>
        <begin position="130"/>
        <end position="154"/>
    </location>
</feature>
<evidence type="ECO:0000256" key="1">
    <source>
        <dbReference type="SAM" id="MobiDB-lite"/>
    </source>
</evidence>
<feature type="region of interest" description="Disordered" evidence="1">
    <location>
        <begin position="45"/>
        <end position="122"/>
    </location>
</feature>